<dbReference type="Gene3D" id="1.10.1510.10">
    <property type="entry name" value="Uncharacterised protein YqeY/AIM41 PF09424, N-terminal domain"/>
    <property type="match status" value="1"/>
</dbReference>
<name>A0A3B1CG40_9ZZZZ</name>
<accession>A0A3B1CG40</accession>
<dbReference type="Pfam" id="PF09424">
    <property type="entry name" value="YqeY"/>
    <property type="match status" value="1"/>
</dbReference>
<dbReference type="PANTHER" id="PTHR28055:SF1">
    <property type="entry name" value="ALTERED INHERITANCE OF MITOCHONDRIA PROTEIN 41, MITOCHONDRIAL"/>
    <property type="match status" value="1"/>
</dbReference>
<dbReference type="Gene3D" id="1.10.10.410">
    <property type="match status" value="1"/>
</dbReference>
<dbReference type="GO" id="GO:0016884">
    <property type="term" value="F:carbon-nitrogen ligase activity, with glutamine as amido-N-donor"/>
    <property type="evidence" value="ECO:0007669"/>
    <property type="project" value="InterPro"/>
</dbReference>
<gene>
    <name evidence="1" type="ORF">MNBD_NITROSPIRAE01-416</name>
</gene>
<proteinExistence type="predicted"/>
<reference evidence="1" key="1">
    <citation type="submission" date="2018-06" db="EMBL/GenBank/DDBJ databases">
        <authorList>
            <person name="Zhirakovskaya E."/>
        </authorList>
    </citation>
    <scope>NUCLEOTIDE SEQUENCE</scope>
</reference>
<dbReference type="PANTHER" id="PTHR28055">
    <property type="entry name" value="ALTERED INHERITANCE OF MITOCHONDRIA PROTEIN 41, MITOCHONDRIAL"/>
    <property type="match status" value="1"/>
</dbReference>
<dbReference type="InterPro" id="IPR003789">
    <property type="entry name" value="Asn/Gln_tRNA_amidoTrase-B-like"/>
</dbReference>
<dbReference type="EMBL" id="UOGF01000050">
    <property type="protein sequence ID" value="VAX29446.1"/>
    <property type="molecule type" value="Genomic_DNA"/>
</dbReference>
<dbReference type="SUPFAM" id="SSF89095">
    <property type="entry name" value="GatB/YqeY motif"/>
    <property type="match status" value="1"/>
</dbReference>
<organism evidence="1">
    <name type="scientific">hydrothermal vent metagenome</name>
    <dbReference type="NCBI Taxonomy" id="652676"/>
    <lineage>
        <taxon>unclassified sequences</taxon>
        <taxon>metagenomes</taxon>
        <taxon>ecological metagenomes</taxon>
    </lineage>
</organism>
<dbReference type="AlphaFoldDB" id="A0A3B1CG40"/>
<dbReference type="InterPro" id="IPR019004">
    <property type="entry name" value="YqeY/Aim41"/>
</dbReference>
<protein>
    <submittedName>
        <fullName evidence="1">Transamidase GatB domain protein</fullName>
    </submittedName>
</protein>
<evidence type="ECO:0000313" key="1">
    <source>
        <dbReference type="EMBL" id="VAX29446.1"/>
    </source>
</evidence>
<dbReference type="InterPro" id="IPR042184">
    <property type="entry name" value="YqeY/Aim41_N"/>
</dbReference>
<sequence length="148" mass="16572">MGLKEQLKSDMKTAMRSRDQERVSVIRLLISTIKNKEIEKGKDVVLSDDDVLALIVTAAKQRRESITQFKDAGRDELAEKESRELQILSSYLPEPLSEEALREKVKAAIAATGITEMKDMGQVMKTLVPALRGRAEGDAIRRMLQSCL</sequence>
<dbReference type="InterPro" id="IPR023168">
    <property type="entry name" value="GatB_Yqey_C_2"/>
</dbReference>